<protein>
    <recommendedName>
        <fullName evidence="9">Vacuolar iron transporter</fullName>
    </recommendedName>
</protein>
<dbReference type="EMBL" id="CM003611">
    <property type="protein sequence ID" value="KYP61316.1"/>
    <property type="molecule type" value="Genomic_DNA"/>
</dbReference>
<keyword evidence="9" id="KW-0813">Transport</keyword>
<keyword evidence="3" id="KW-0410">Iron transport</keyword>
<dbReference type="GO" id="GO:0005381">
    <property type="term" value="F:iron ion transmembrane transporter activity"/>
    <property type="evidence" value="ECO:0007669"/>
    <property type="project" value="UniProtKB-UniRule"/>
</dbReference>
<evidence type="ECO:0000313" key="10">
    <source>
        <dbReference type="EMBL" id="KYP61316.1"/>
    </source>
</evidence>
<dbReference type="GO" id="GO:0030026">
    <property type="term" value="P:intracellular manganese ion homeostasis"/>
    <property type="evidence" value="ECO:0007669"/>
    <property type="project" value="InterPro"/>
</dbReference>
<dbReference type="STRING" id="3821.A0A151T2N5"/>
<proteinExistence type="inferred from homology"/>
<gene>
    <name evidence="10" type="ORF">KK1_023747</name>
</gene>
<dbReference type="Proteomes" id="UP000075243">
    <property type="component" value="Chromosome 9"/>
</dbReference>
<comment type="function">
    <text evidence="9">Vacuolar Fe(2+) uptake transporter.</text>
</comment>
<keyword evidence="4 9" id="KW-0926">Vacuole</keyword>
<comment type="caution">
    <text evidence="9">Lacks conserved residue(s) required for the propagation of feature annotation.</text>
</comment>
<keyword evidence="6 9" id="KW-1133">Transmembrane helix</keyword>
<comment type="similarity">
    <text evidence="2 9">Belongs to the CCC1 family.</text>
</comment>
<comment type="catalytic activity">
    <reaction evidence="8">
        <text>Fe(2+)(in) = Fe(2+)(out)</text>
        <dbReference type="Rhea" id="RHEA:28486"/>
        <dbReference type="ChEBI" id="CHEBI:29033"/>
    </reaction>
    <physiologicalReaction direction="left-to-right" evidence="8">
        <dbReference type="Rhea" id="RHEA:28487"/>
    </physiologicalReaction>
</comment>
<feature type="transmembrane region" description="Helical" evidence="9">
    <location>
        <begin position="150"/>
        <end position="174"/>
    </location>
</feature>
<evidence type="ECO:0000256" key="2">
    <source>
        <dbReference type="ARBA" id="ARBA00007049"/>
    </source>
</evidence>
<evidence type="ECO:0000256" key="4">
    <source>
        <dbReference type="ARBA" id="ARBA00022554"/>
    </source>
</evidence>
<reference evidence="10 11" key="1">
    <citation type="journal article" date="2012" name="Nat. Biotechnol.">
        <title>Draft genome sequence of pigeonpea (Cajanus cajan), an orphan legume crop of resource-poor farmers.</title>
        <authorList>
            <person name="Varshney R.K."/>
            <person name="Chen W."/>
            <person name="Li Y."/>
            <person name="Bharti A.K."/>
            <person name="Saxena R.K."/>
            <person name="Schlueter J.A."/>
            <person name="Donoghue M.T."/>
            <person name="Azam S."/>
            <person name="Fan G."/>
            <person name="Whaley A.M."/>
            <person name="Farmer A.D."/>
            <person name="Sheridan J."/>
            <person name="Iwata A."/>
            <person name="Tuteja R."/>
            <person name="Penmetsa R.V."/>
            <person name="Wu W."/>
            <person name="Upadhyaya H.D."/>
            <person name="Yang S.P."/>
            <person name="Shah T."/>
            <person name="Saxena K.B."/>
            <person name="Michael T."/>
            <person name="McCombie W.R."/>
            <person name="Yang B."/>
            <person name="Zhang G."/>
            <person name="Yang H."/>
            <person name="Wang J."/>
            <person name="Spillane C."/>
            <person name="Cook D.R."/>
            <person name="May G.D."/>
            <person name="Xu X."/>
            <person name="Jackson S.A."/>
        </authorList>
    </citation>
    <scope>NUCLEOTIDE SEQUENCE [LARGE SCALE GENOMIC DNA]</scope>
    <source>
        <strain evidence="11">cv. Asha</strain>
    </source>
</reference>
<evidence type="ECO:0000256" key="5">
    <source>
        <dbReference type="ARBA" id="ARBA00022692"/>
    </source>
</evidence>
<dbReference type="InterPro" id="IPR008217">
    <property type="entry name" value="Ccc1_fam"/>
</dbReference>
<dbReference type="CDD" id="cd02436">
    <property type="entry name" value="Nodulin-21"/>
    <property type="match status" value="1"/>
</dbReference>
<evidence type="ECO:0000256" key="9">
    <source>
        <dbReference type="RuleBase" id="RU369115"/>
    </source>
</evidence>
<evidence type="ECO:0000256" key="7">
    <source>
        <dbReference type="ARBA" id="ARBA00023136"/>
    </source>
</evidence>
<dbReference type="Pfam" id="PF01988">
    <property type="entry name" value="VIT1"/>
    <property type="match status" value="2"/>
</dbReference>
<sequence length="238" mass="25212">MVVVSPKMANGTPNGSVSPNNHVEAVLSSPANKVDQNQILVTEDNNSIDYLRRAQWLRAAVLGANDGLVSVASLMMGVGAVKRDAKAMLLSGFAGLVAGACGMAIGEFVAVYTQLDVEVGQMKRDMNMRSVGGERDLEMEMEKKTLPNPFHATLASALSFSIGAMVPLLSAAFIADYKKRVIVVVVMASLALVVFGKVVAHLGKTHSVKFCIRFLLGGWIAMSITFGLTKLLGASALE</sequence>
<dbReference type="GO" id="GO:0005774">
    <property type="term" value="C:vacuolar membrane"/>
    <property type="evidence" value="ECO:0007669"/>
    <property type="project" value="UniProtKB-SubCell"/>
</dbReference>
<evidence type="ECO:0000256" key="1">
    <source>
        <dbReference type="ARBA" id="ARBA00004128"/>
    </source>
</evidence>
<dbReference type="GO" id="GO:0140315">
    <property type="term" value="F:iron ion sequestering activity"/>
    <property type="evidence" value="ECO:0007669"/>
    <property type="project" value="UniProtKB-UniRule"/>
</dbReference>
<dbReference type="Gramene" id="C.cajan_23069.t">
    <property type="protein sequence ID" value="C.cajan_23069.t.cds1"/>
    <property type="gene ID" value="C.cajan_23069"/>
</dbReference>
<comment type="subcellular location">
    <subcellularLocation>
        <location evidence="1 9">Vacuole membrane</location>
        <topology evidence="1 9">Multi-pass membrane protein</topology>
    </subcellularLocation>
</comment>
<evidence type="ECO:0000256" key="3">
    <source>
        <dbReference type="ARBA" id="ARBA00022496"/>
    </source>
</evidence>
<keyword evidence="11" id="KW-1185">Reference proteome</keyword>
<feature type="transmembrane region" description="Helical" evidence="9">
    <location>
        <begin position="93"/>
        <end position="115"/>
    </location>
</feature>
<evidence type="ECO:0000256" key="8">
    <source>
        <dbReference type="ARBA" id="ARBA00044464"/>
    </source>
</evidence>
<keyword evidence="9" id="KW-0406">Ion transport</keyword>
<accession>A0A151T2N5</accession>
<dbReference type="OrthoDB" id="73465at2759"/>
<dbReference type="AlphaFoldDB" id="A0A151T2N5"/>
<evidence type="ECO:0000256" key="6">
    <source>
        <dbReference type="ARBA" id="ARBA00022989"/>
    </source>
</evidence>
<dbReference type="PANTHER" id="PTHR31851">
    <property type="entry name" value="FE(2+)/MN(2+) TRANSPORTER PCL1"/>
    <property type="match status" value="1"/>
</dbReference>
<keyword evidence="5 9" id="KW-0812">Transmembrane</keyword>
<feature type="transmembrane region" description="Helical" evidence="9">
    <location>
        <begin position="212"/>
        <end position="232"/>
    </location>
</feature>
<dbReference type="OMA" id="KRDMKMS"/>
<keyword evidence="7 9" id="KW-0472">Membrane</keyword>
<dbReference type="GO" id="GO:0005384">
    <property type="term" value="F:manganese ion transmembrane transporter activity"/>
    <property type="evidence" value="ECO:0007669"/>
    <property type="project" value="InterPro"/>
</dbReference>
<evidence type="ECO:0000313" key="11">
    <source>
        <dbReference type="Proteomes" id="UP000075243"/>
    </source>
</evidence>
<organism evidence="10 11">
    <name type="scientific">Cajanus cajan</name>
    <name type="common">Pigeon pea</name>
    <name type="synonym">Cajanus indicus</name>
    <dbReference type="NCBI Taxonomy" id="3821"/>
    <lineage>
        <taxon>Eukaryota</taxon>
        <taxon>Viridiplantae</taxon>
        <taxon>Streptophyta</taxon>
        <taxon>Embryophyta</taxon>
        <taxon>Tracheophyta</taxon>
        <taxon>Spermatophyta</taxon>
        <taxon>Magnoliopsida</taxon>
        <taxon>eudicotyledons</taxon>
        <taxon>Gunneridae</taxon>
        <taxon>Pentapetalae</taxon>
        <taxon>rosids</taxon>
        <taxon>fabids</taxon>
        <taxon>Fabales</taxon>
        <taxon>Fabaceae</taxon>
        <taxon>Papilionoideae</taxon>
        <taxon>50 kb inversion clade</taxon>
        <taxon>NPAAA clade</taxon>
        <taxon>indigoferoid/millettioid clade</taxon>
        <taxon>Phaseoleae</taxon>
        <taxon>Cajanus</taxon>
    </lineage>
</organism>
<keyword evidence="3" id="KW-0408">Iron</keyword>
<name>A0A151T2N5_CAJCA</name>
<feature type="transmembrane region" description="Helical" evidence="9">
    <location>
        <begin position="181"/>
        <end position="200"/>
    </location>
</feature>